<keyword evidence="3" id="KW-0813">Transport</keyword>
<reference evidence="13" key="1">
    <citation type="submission" date="2020-05" db="EMBL/GenBank/DDBJ databases">
        <authorList>
            <person name="Chiriac C."/>
            <person name="Salcher M."/>
            <person name="Ghai R."/>
            <person name="Kavagutti S V."/>
        </authorList>
    </citation>
    <scope>NUCLEOTIDE SEQUENCE</scope>
</reference>
<dbReference type="InterPro" id="IPR023380">
    <property type="entry name" value="DsbB-like_sf"/>
</dbReference>
<dbReference type="SUPFAM" id="SSF158442">
    <property type="entry name" value="DsbB-like"/>
    <property type="match status" value="1"/>
</dbReference>
<evidence type="ECO:0000256" key="8">
    <source>
        <dbReference type="ARBA" id="ARBA00023136"/>
    </source>
</evidence>
<feature type="transmembrane region" description="Helical" evidence="12">
    <location>
        <begin position="12"/>
        <end position="37"/>
    </location>
</feature>
<dbReference type="Gene3D" id="1.20.1550.10">
    <property type="entry name" value="DsbB-like"/>
    <property type="match status" value="1"/>
</dbReference>
<evidence type="ECO:0000256" key="5">
    <source>
        <dbReference type="ARBA" id="ARBA00022982"/>
    </source>
</evidence>
<comment type="similarity">
    <text evidence="2">Belongs to the DsbB family. BdbC subfamily.</text>
</comment>
<dbReference type="GO" id="GO:0015035">
    <property type="term" value="F:protein-disulfide reductase activity"/>
    <property type="evidence" value="ECO:0007669"/>
    <property type="project" value="InterPro"/>
</dbReference>
<evidence type="ECO:0000256" key="7">
    <source>
        <dbReference type="ARBA" id="ARBA00023002"/>
    </source>
</evidence>
<gene>
    <name evidence="13" type="ORF">UFOPK3423_00016</name>
</gene>
<evidence type="ECO:0000256" key="1">
    <source>
        <dbReference type="ARBA" id="ARBA00004141"/>
    </source>
</evidence>
<evidence type="ECO:0000313" key="13">
    <source>
        <dbReference type="EMBL" id="CAB4856823.1"/>
    </source>
</evidence>
<evidence type="ECO:0000256" key="9">
    <source>
        <dbReference type="ARBA" id="ARBA00023157"/>
    </source>
</evidence>
<keyword evidence="11" id="KW-0676">Redox-active center</keyword>
<organism evidence="13">
    <name type="scientific">freshwater metagenome</name>
    <dbReference type="NCBI Taxonomy" id="449393"/>
    <lineage>
        <taxon>unclassified sequences</taxon>
        <taxon>metagenomes</taxon>
        <taxon>ecological metagenomes</taxon>
    </lineage>
</organism>
<accession>A0A6J7CPA9</accession>
<keyword evidence="4 12" id="KW-0812">Transmembrane</keyword>
<feature type="transmembrane region" description="Helical" evidence="12">
    <location>
        <begin position="163"/>
        <end position="184"/>
    </location>
</feature>
<name>A0A6J7CPA9_9ZZZZ</name>
<dbReference type="InterPro" id="IPR012187">
    <property type="entry name" value="Disulphide_bond_form_BdbC"/>
</dbReference>
<dbReference type="InterPro" id="IPR003752">
    <property type="entry name" value="DiS_bond_form_DsbB/BdbC"/>
</dbReference>
<evidence type="ECO:0000256" key="4">
    <source>
        <dbReference type="ARBA" id="ARBA00022692"/>
    </source>
</evidence>
<dbReference type="AlphaFoldDB" id="A0A6J7CPA9"/>
<proteinExistence type="inferred from homology"/>
<keyword evidence="7" id="KW-0560">Oxidoreductase</keyword>
<evidence type="ECO:0000256" key="12">
    <source>
        <dbReference type="SAM" id="Phobius"/>
    </source>
</evidence>
<keyword evidence="10" id="KW-0143">Chaperone</keyword>
<feature type="transmembrane region" description="Helical" evidence="12">
    <location>
        <begin position="58"/>
        <end position="81"/>
    </location>
</feature>
<dbReference type="GO" id="GO:0006457">
    <property type="term" value="P:protein folding"/>
    <property type="evidence" value="ECO:0007669"/>
    <property type="project" value="InterPro"/>
</dbReference>
<evidence type="ECO:0000256" key="6">
    <source>
        <dbReference type="ARBA" id="ARBA00022989"/>
    </source>
</evidence>
<dbReference type="GO" id="GO:0016020">
    <property type="term" value="C:membrane"/>
    <property type="evidence" value="ECO:0007669"/>
    <property type="project" value="UniProtKB-SubCell"/>
</dbReference>
<feature type="transmembrane region" description="Helical" evidence="12">
    <location>
        <begin position="87"/>
        <end position="105"/>
    </location>
</feature>
<dbReference type="PANTHER" id="PTHR43469:SF1">
    <property type="entry name" value="SPBETA PROPHAGE-DERIVED DISULFIDE BOND FORMATION PROTEIN B"/>
    <property type="match status" value="1"/>
</dbReference>
<keyword evidence="6 12" id="KW-1133">Transmembrane helix</keyword>
<comment type="subcellular location">
    <subcellularLocation>
        <location evidence="1">Membrane</location>
        <topology evidence="1">Multi-pass membrane protein</topology>
    </subcellularLocation>
</comment>
<dbReference type="PANTHER" id="PTHR43469">
    <property type="entry name" value="DISULFIDE FORMATION PROTEIN-RELATED"/>
    <property type="match status" value="1"/>
</dbReference>
<keyword evidence="5" id="KW-0249">Electron transport</keyword>
<evidence type="ECO:0000256" key="2">
    <source>
        <dbReference type="ARBA" id="ARBA00007602"/>
    </source>
</evidence>
<evidence type="ECO:0000256" key="10">
    <source>
        <dbReference type="ARBA" id="ARBA00023186"/>
    </source>
</evidence>
<evidence type="ECO:0000256" key="3">
    <source>
        <dbReference type="ARBA" id="ARBA00022448"/>
    </source>
</evidence>
<dbReference type="EMBL" id="CAFBLQ010000001">
    <property type="protein sequence ID" value="CAB4856823.1"/>
    <property type="molecule type" value="Genomic_DNA"/>
</dbReference>
<dbReference type="Pfam" id="PF02600">
    <property type="entry name" value="DsbB"/>
    <property type="match status" value="1"/>
</dbReference>
<keyword evidence="8 12" id="KW-0472">Membrane</keyword>
<feature type="transmembrane region" description="Helical" evidence="12">
    <location>
        <begin position="112"/>
        <end position="132"/>
    </location>
</feature>
<protein>
    <submittedName>
        <fullName evidence="13">Unannotated protein</fullName>
    </submittedName>
</protein>
<sequence>MSKAEITDIIATGLAVLAIFAQVLVGLLALLALLALVWPAARQVLRDLRDALAGKEIWLAWVVAACATLGSLFFSEISGFVPCRLCWLQRIAMYPLFVILLVAALRRSTREAFQYAAIFPIVGAAVAIYHLYIEAHPEKETAGCRLSAPGGCAVKWINEFGYLTIPTLALTAFAAIFALLALGWSRREPSLRARA</sequence>
<keyword evidence="9" id="KW-1015">Disulfide bond</keyword>
<evidence type="ECO:0000256" key="11">
    <source>
        <dbReference type="ARBA" id="ARBA00023284"/>
    </source>
</evidence>